<feature type="region of interest" description="Disordered" evidence="1">
    <location>
        <begin position="1"/>
        <end position="109"/>
    </location>
</feature>
<evidence type="ECO:0000313" key="2">
    <source>
        <dbReference type="EMBL" id="KNZ58111.1"/>
    </source>
</evidence>
<evidence type="ECO:0000256" key="1">
    <source>
        <dbReference type="SAM" id="MobiDB-lite"/>
    </source>
</evidence>
<proteinExistence type="predicted"/>
<keyword evidence="3" id="KW-1185">Reference proteome</keyword>
<accession>A0A0L6VBD5</accession>
<evidence type="ECO:0000313" key="3">
    <source>
        <dbReference type="Proteomes" id="UP000037035"/>
    </source>
</evidence>
<sequence length="109" mass="11806">MTIVGFPRQHHPTDDDPFTSVPSTPSLSYNNRPPELSSTLASQSTPQSHQNLTTYEPSINSVASVPSPHLPGWYPSTPQPGSSVFDAKLSQRSSRSPSFMTCSLDDESS</sequence>
<dbReference type="VEuPathDB" id="FungiDB:VP01_1999g1"/>
<dbReference type="EMBL" id="LAVV01006835">
    <property type="protein sequence ID" value="KNZ58111.1"/>
    <property type="molecule type" value="Genomic_DNA"/>
</dbReference>
<gene>
    <name evidence="2" type="ORF">VP01_1999g1</name>
</gene>
<feature type="compositionally biased region" description="Polar residues" evidence="1">
    <location>
        <begin position="20"/>
        <end position="64"/>
    </location>
</feature>
<dbReference type="Proteomes" id="UP000037035">
    <property type="component" value="Unassembled WGS sequence"/>
</dbReference>
<dbReference type="AlphaFoldDB" id="A0A0L6VBD5"/>
<name>A0A0L6VBD5_9BASI</name>
<feature type="compositionally biased region" description="Polar residues" evidence="1">
    <location>
        <begin position="90"/>
        <end position="101"/>
    </location>
</feature>
<reference evidence="2 3" key="1">
    <citation type="submission" date="2015-08" db="EMBL/GenBank/DDBJ databases">
        <title>Next Generation Sequencing and Analysis of the Genome of Puccinia sorghi L Schw, the Causal Agent of Maize Common Rust.</title>
        <authorList>
            <person name="Rochi L."/>
            <person name="Burguener G."/>
            <person name="Darino M."/>
            <person name="Turjanski A."/>
            <person name="Kreff E."/>
            <person name="Dieguez M.J."/>
            <person name="Sacco F."/>
        </authorList>
    </citation>
    <scope>NUCLEOTIDE SEQUENCE [LARGE SCALE GENOMIC DNA]</scope>
    <source>
        <strain evidence="2 3">RO10H11247</strain>
    </source>
</reference>
<organism evidence="2 3">
    <name type="scientific">Puccinia sorghi</name>
    <dbReference type="NCBI Taxonomy" id="27349"/>
    <lineage>
        <taxon>Eukaryota</taxon>
        <taxon>Fungi</taxon>
        <taxon>Dikarya</taxon>
        <taxon>Basidiomycota</taxon>
        <taxon>Pucciniomycotina</taxon>
        <taxon>Pucciniomycetes</taxon>
        <taxon>Pucciniales</taxon>
        <taxon>Pucciniaceae</taxon>
        <taxon>Puccinia</taxon>
    </lineage>
</organism>
<comment type="caution">
    <text evidence="2">The sequence shown here is derived from an EMBL/GenBank/DDBJ whole genome shotgun (WGS) entry which is preliminary data.</text>
</comment>
<protein>
    <submittedName>
        <fullName evidence="2">Uncharacterized protein</fullName>
    </submittedName>
</protein>